<dbReference type="SUPFAM" id="SSF53067">
    <property type="entry name" value="Actin-like ATPase domain"/>
    <property type="match status" value="2"/>
</dbReference>
<keyword evidence="5" id="KW-0067">ATP-binding</keyword>
<reference evidence="10 11" key="1">
    <citation type="submission" date="2024-04" db="EMBL/GenBank/DDBJ databases">
        <authorList>
            <person name="Waldvogel A.-M."/>
            <person name="Schoenle A."/>
        </authorList>
    </citation>
    <scope>NUCLEOTIDE SEQUENCE [LARGE SCALE GENOMIC DNA]</scope>
</reference>
<dbReference type="InterPro" id="IPR004000">
    <property type="entry name" value="Actin"/>
</dbReference>
<dbReference type="FunFam" id="3.30.420.40:FF:000148">
    <property type="entry name" value="Actin, alpha skeletal muscle"/>
    <property type="match status" value="1"/>
</dbReference>
<gene>
    <name evidence="10" type="ORF">KC01_LOCUS41100</name>
</gene>
<evidence type="ECO:0000313" key="10">
    <source>
        <dbReference type="EMBL" id="CAL1615103.1"/>
    </source>
</evidence>
<comment type="subunit">
    <text evidence="8">Polymerization of globular actin (G-actin) leads to a structural filament (F-actin) in the form of a two-stranded helix. Each actin can bind to 4 others.</text>
</comment>
<evidence type="ECO:0000256" key="9">
    <source>
        <dbReference type="RuleBase" id="RU000487"/>
    </source>
</evidence>
<dbReference type="GO" id="GO:0005856">
    <property type="term" value="C:cytoskeleton"/>
    <property type="evidence" value="ECO:0007669"/>
    <property type="project" value="UniProtKB-SubCell"/>
</dbReference>
<dbReference type="InterPro" id="IPR043129">
    <property type="entry name" value="ATPase_NBD"/>
</dbReference>
<evidence type="ECO:0000256" key="5">
    <source>
        <dbReference type="ARBA" id="ARBA00022840"/>
    </source>
</evidence>
<dbReference type="PANTHER" id="PTHR11937">
    <property type="entry name" value="ACTIN"/>
    <property type="match status" value="1"/>
</dbReference>
<name>A0AAV2MP16_KNICA</name>
<dbReference type="Gene3D" id="3.30.420.40">
    <property type="match status" value="2"/>
</dbReference>
<dbReference type="PRINTS" id="PR00190">
    <property type="entry name" value="ACTIN"/>
</dbReference>
<dbReference type="FunFam" id="3.90.640.10:FF:000007">
    <property type="entry name" value="Actin like 7B"/>
    <property type="match status" value="1"/>
</dbReference>
<evidence type="ECO:0000256" key="1">
    <source>
        <dbReference type="ARBA" id="ARBA00004245"/>
    </source>
</evidence>
<evidence type="ECO:0000256" key="8">
    <source>
        <dbReference type="ARBA" id="ARBA00038582"/>
    </source>
</evidence>
<dbReference type="PROSITE" id="PS01132">
    <property type="entry name" value="ACTINS_ACT_LIKE"/>
    <property type="match status" value="1"/>
</dbReference>
<dbReference type="SMART" id="SM00268">
    <property type="entry name" value="ACTIN"/>
    <property type="match status" value="1"/>
</dbReference>
<evidence type="ECO:0000256" key="4">
    <source>
        <dbReference type="ARBA" id="ARBA00022741"/>
    </source>
</evidence>
<dbReference type="GO" id="GO:0005524">
    <property type="term" value="F:ATP binding"/>
    <property type="evidence" value="ECO:0007669"/>
    <property type="project" value="UniProtKB-KW"/>
</dbReference>
<proteinExistence type="inferred from homology"/>
<dbReference type="Pfam" id="PF00022">
    <property type="entry name" value="Actin"/>
    <property type="match status" value="1"/>
</dbReference>
<dbReference type="Gene3D" id="3.90.640.10">
    <property type="entry name" value="Actin, Chain A, domain 4"/>
    <property type="match status" value="1"/>
</dbReference>
<evidence type="ECO:0000256" key="2">
    <source>
        <dbReference type="ARBA" id="ARBA00006752"/>
    </source>
</evidence>
<evidence type="ECO:0008006" key="12">
    <source>
        <dbReference type="Google" id="ProtNLM"/>
    </source>
</evidence>
<dbReference type="InterPro" id="IPR020902">
    <property type="entry name" value="Actin/actin-like_CS"/>
</dbReference>
<comment type="similarity">
    <text evidence="2 9">Belongs to the actin family.</text>
</comment>
<sequence length="374" mass="41907">MSDEEDEGGEGRGALVLDNGSSMFKVGLAGDDNPRCSFPTIVGRPRFSGAGDKAHYVGDDAQRSRAILSLSSPIEHGIITNWDDMEKIWHHAFYEELRVSPEEYNVLLTEPPLNPKANKEKTTEIMFESFQTAGMYLTPQSVLALYASGRTTGCVLDSGGSVTHTVAVYEGFSLPHTVRRMDLSGADVTDFLQKLLREKGFSYDTKAEWEIVRDIKEKLCHVSLDVEEEMSKVEESGWEKRYELPDGNVISIDYALFQGPEVLFQPNLIGREVDGIHRQIFDCISSVDADIRSEMYNIVLAGGNTLFPGISERLKKELTNLFDSKFQVLAPPDRKYSTWIGGSIQSSLSSFQNMWITKEDYEEDGSAIVHRKCF</sequence>
<dbReference type="PROSITE" id="PS00432">
    <property type="entry name" value="ACTINS_2"/>
    <property type="match status" value="1"/>
</dbReference>
<keyword evidence="7" id="KW-0206">Cytoskeleton</keyword>
<accession>A0AAV2MP16</accession>
<dbReference type="AlphaFoldDB" id="A0AAV2MP16"/>
<keyword evidence="11" id="KW-1185">Reference proteome</keyword>
<protein>
    <recommendedName>
        <fullName evidence="12">Actin</fullName>
    </recommendedName>
</protein>
<comment type="subcellular location">
    <subcellularLocation>
        <location evidence="1">Cytoplasm</location>
        <location evidence="1">Cytoskeleton</location>
    </subcellularLocation>
</comment>
<keyword evidence="6" id="KW-0558">Oxidation</keyword>
<evidence type="ECO:0000256" key="7">
    <source>
        <dbReference type="ARBA" id="ARBA00023212"/>
    </source>
</evidence>
<keyword evidence="3" id="KW-0963">Cytoplasm</keyword>
<dbReference type="EMBL" id="OZ035831">
    <property type="protein sequence ID" value="CAL1615103.1"/>
    <property type="molecule type" value="Genomic_DNA"/>
</dbReference>
<dbReference type="Proteomes" id="UP001497482">
    <property type="component" value="Chromosome 9"/>
</dbReference>
<evidence type="ECO:0000256" key="6">
    <source>
        <dbReference type="ARBA" id="ARBA00023097"/>
    </source>
</evidence>
<dbReference type="InterPro" id="IPR004001">
    <property type="entry name" value="Actin_CS"/>
</dbReference>
<evidence type="ECO:0000256" key="3">
    <source>
        <dbReference type="ARBA" id="ARBA00022490"/>
    </source>
</evidence>
<keyword evidence="4" id="KW-0547">Nucleotide-binding</keyword>
<organism evidence="10 11">
    <name type="scientific">Knipowitschia caucasica</name>
    <name type="common">Caucasian dwarf goby</name>
    <name type="synonym">Pomatoschistus caucasicus</name>
    <dbReference type="NCBI Taxonomy" id="637954"/>
    <lineage>
        <taxon>Eukaryota</taxon>
        <taxon>Metazoa</taxon>
        <taxon>Chordata</taxon>
        <taxon>Craniata</taxon>
        <taxon>Vertebrata</taxon>
        <taxon>Euteleostomi</taxon>
        <taxon>Actinopterygii</taxon>
        <taxon>Neopterygii</taxon>
        <taxon>Teleostei</taxon>
        <taxon>Neoteleostei</taxon>
        <taxon>Acanthomorphata</taxon>
        <taxon>Gobiaria</taxon>
        <taxon>Gobiiformes</taxon>
        <taxon>Gobioidei</taxon>
        <taxon>Gobiidae</taxon>
        <taxon>Gobiinae</taxon>
        <taxon>Knipowitschia</taxon>
    </lineage>
</organism>
<evidence type="ECO:0000313" key="11">
    <source>
        <dbReference type="Proteomes" id="UP001497482"/>
    </source>
</evidence>